<evidence type="ECO:0000259" key="4">
    <source>
        <dbReference type="SMART" id="SM01359"/>
    </source>
</evidence>
<keyword evidence="3" id="KW-1133">Transmembrane helix</keyword>
<dbReference type="InterPro" id="IPR041246">
    <property type="entry name" value="Bact_MG10"/>
</dbReference>
<feature type="domain" description="Alpha-2-macroglobulin" evidence="5">
    <location>
        <begin position="1219"/>
        <end position="1308"/>
    </location>
</feature>
<dbReference type="Gene3D" id="2.60.40.3710">
    <property type="match status" value="1"/>
</dbReference>
<dbReference type="InterPro" id="IPR001599">
    <property type="entry name" value="Macroglobln_a2"/>
</dbReference>
<evidence type="ECO:0000256" key="3">
    <source>
        <dbReference type="SAM" id="Phobius"/>
    </source>
</evidence>
<dbReference type="InterPro" id="IPR011625">
    <property type="entry name" value="A2M_N_BRD"/>
</dbReference>
<dbReference type="PATRIC" id="fig|745411.4.peg.2117"/>
<keyword evidence="2" id="KW-0732">Signal</keyword>
<dbReference type="RefSeq" id="WP_008484799.1">
    <property type="nucleotide sequence ID" value="NZ_AMRI01000013.1"/>
</dbReference>
<dbReference type="InterPro" id="IPR041203">
    <property type="entry name" value="Bact_A2M_MG5"/>
</dbReference>
<dbReference type="OrthoDB" id="9767116at2"/>
<dbReference type="EMBL" id="AMRI01000013">
    <property type="protein sequence ID" value="EKE73096.1"/>
    <property type="molecule type" value="Genomic_DNA"/>
</dbReference>
<dbReference type="SMART" id="SM01360">
    <property type="entry name" value="A2M"/>
    <property type="match status" value="1"/>
</dbReference>
<reference evidence="6 7" key="1">
    <citation type="journal article" date="2012" name="J. Bacteriol.">
        <title>Genome Sequence of Gallaecimonas xiamenensis Type Strain 3-C-1.</title>
        <authorList>
            <person name="Lai Q."/>
            <person name="Wang L."/>
            <person name="Wang W."/>
            <person name="Shao Z."/>
        </authorList>
    </citation>
    <scope>NUCLEOTIDE SEQUENCE [LARGE SCALE GENOMIC DNA]</scope>
    <source>
        <strain evidence="6 7">3-C-1</strain>
    </source>
</reference>
<keyword evidence="3" id="KW-0472">Membrane</keyword>
<dbReference type="GO" id="GO:0004866">
    <property type="term" value="F:endopeptidase inhibitor activity"/>
    <property type="evidence" value="ECO:0007669"/>
    <property type="project" value="InterPro"/>
</dbReference>
<dbReference type="SUPFAM" id="SSF48239">
    <property type="entry name" value="Terpenoid cyclases/Protein prenyltransferases"/>
    <property type="match status" value="1"/>
</dbReference>
<dbReference type="PANTHER" id="PTHR40094">
    <property type="entry name" value="ALPHA-2-MACROGLOBULIN HOMOLOG"/>
    <property type="match status" value="1"/>
</dbReference>
<dbReference type="Pfam" id="PF07703">
    <property type="entry name" value="A2M_BRD"/>
    <property type="match status" value="1"/>
</dbReference>
<dbReference type="Pfam" id="PF17973">
    <property type="entry name" value="bMG10"/>
    <property type="match status" value="1"/>
</dbReference>
<evidence type="ECO:0000259" key="5">
    <source>
        <dbReference type="SMART" id="SM01360"/>
    </source>
</evidence>
<name>K2IS61_9GAMM</name>
<dbReference type="Pfam" id="PF01835">
    <property type="entry name" value="MG2"/>
    <property type="match status" value="1"/>
</dbReference>
<evidence type="ECO:0000313" key="6">
    <source>
        <dbReference type="EMBL" id="EKE73096.1"/>
    </source>
</evidence>
<dbReference type="Gene3D" id="2.60.40.1930">
    <property type="match status" value="1"/>
</dbReference>
<gene>
    <name evidence="6" type="ORF">B3C1_10782</name>
</gene>
<dbReference type="eggNOG" id="COG2373">
    <property type="taxonomic scope" value="Bacteria"/>
</dbReference>
<dbReference type="Pfam" id="PF17972">
    <property type="entry name" value="bMG5"/>
    <property type="match status" value="1"/>
</dbReference>
<evidence type="ECO:0000313" key="7">
    <source>
        <dbReference type="Proteomes" id="UP000006755"/>
    </source>
</evidence>
<organism evidence="6 7">
    <name type="scientific">Gallaecimonas xiamenensis 3-C-1</name>
    <dbReference type="NCBI Taxonomy" id="745411"/>
    <lineage>
        <taxon>Bacteria</taxon>
        <taxon>Pseudomonadati</taxon>
        <taxon>Pseudomonadota</taxon>
        <taxon>Gammaproteobacteria</taxon>
        <taxon>Enterobacterales</taxon>
        <taxon>Gallaecimonadaceae</taxon>
        <taxon>Gallaecimonas</taxon>
    </lineage>
</organism>
<dbReference type="Gene3D" id="1.50.10.20">
    <property type="match status" value="1"/>
</dbReference>
<dbReference type="InterPro" id="IPR002890">
    <property type="entry name" value="MG2"/>
</dbReference>
<dbReference type="Pfam" id="PF00207">
    <property type="entry name" value="A2M"/>
    <property type="match status" value="1"/>
</dbReference>
<protein>
    <submittedName>
        <fullName evidence="6">Alpha-2-macroglobulin domain-containing protein</fullName>
    </submittedName>
</protein>
<comment type="similarity">
    <text evidence="1">Belongs to the protease inhibitor I39 (alpha-2-macroglobulin) family. Bacterial alpha-2-macroglobulin subfamily.</text>
</comment>
<sequence>MRKLLGYFFGSPSWQAPPWLRWFKANPAKGIALYFGLLVLGALAWGGWVYYQNLPQPRTVGYSVKAPALTDYSQDKPQVSPLRVTFAESAAPLEQIGKPVSQGVSLSPAIAGQWRWASDKHLEFTPDGDWPVDKAYTLTLDKDQLLADKVLLKTYEKAFRTAPFTAKISAGRLYQDPTQPSIQKLVATLDFSHPVDTASVKAKLTVVLSPGLTYSQPGDMELTFDDKRLHAYVHSAPLATPLESSTVTLEQSKDIKAAAGGNGAEPGHWQVGVPGRYQLSFDPAQISFAYNDKDEPEPVLTMESSRPVSDEALTGKVQAWLLPVKNPKGNRSWYSENVTESVLNRASPVTLTQIPGAEGLNQLHSFKFQVPTGRYLAVKVAKHVEGQGGYLSRDPVFSVLRMPDYPKTLKFLGDGALLTLNDDQRLGYMVRGVKDVQIEVAQLLPDQLHQLVDQSSGTFAKPNLDNTAFDRLVTRTQIKQRFLIRNPAETLYGKVDLKPFFKDKRGIFVVKLTPAEERDSSTFDYYQEDAHDLRFVVVTDLGILAKRSRDGSQDLFVQSLDKGTPVEGAKVSVIGRNGLAVAQGTTDWRGHARFDKLGDLRREKVPLFFQVEKGGDLSFLPLGDWRHRLDLSRFDTGGSYESDDPSALSAYLFTDRGLYRPGETAHIATLVRGQDWRTSLNGLPVKLVVTDPRGIKVLDRTFNLDSSGFDSLDFTSSETAVAGDYLASLSLIQGKYRLTRLGDVTFKVRDFEPDRIKVRVALNQDDQPVKGWLKPEQVLAQVQAEQLFGGPAGERRVTGEMVLSPTDISFKAWPGYRFGVLGELKESFRETLAETQTDADGKAQLDLALGRFDQSTFKLHLLAKVFEAGSGRGVSAQNQVLVSSADLLLGYKADGDLSFISKGGERHLRLLAVDQNLQGQATKIKVERIARRWVSVLVKQNDGSYRYESRRKDQLLDTSTLPLAGDGLNMTLDTRNPGDFRLRLSDQDGRQLNMVDYSVAGSGNASRALERNAELQLTLNKTEYKPGETIQVAIQAPYSGAGLITIERDKVYAFQWFKADSTRSVQQIRLPEGVEGNAYVNVQFLRAPDSDEVFMSPLSYAVSPFKVDLGERRQQLALTLPEQMKPGQSLDIALDVPTASKVVVFGVDEGILQVARYQAPDPLGHFFAKKALTVDSSQILDLLLPELRVLMRQAAPGGDAAALLAANLNPFKRKRAKPVVYWSGIQAVEAGTQHFHYAVPDTFNGKIRFFAVSVTDASMGTTQGAVNVKAPVVMSPNVPAFLAPGDQAEVTLGLYNTEPDTQAVTLTLALDGGLTLAEGQQQQFEIAPGHEAMARFQLKATDQLGESRLHWTLQTPQGDFQMGEAISVRPLTAHRLTLNTGVLDKSEAELPLDRNLFAPFSERQAGLMSSPLVWAQGLSQYLDNYPHACTEQLVSKSVPALLLGDPQEDHLAFDQLIAQLRSRQNSEGGFGLWAANPVVEPMVALYVVDMLLDAKERGYAVPQDMLDKANSYLSELSSGPSNGLDELRERAYGAYLLARQGVQVSGALADIRERLQRYYPKDWQSDMASAWLAASFTLMQQQQLAAPLWQAQPWQLTQDQPKRLGLYLDPMVHDAQLLTLIARHAPERLADLPDDLLVRMGNWLSAQHYSSLSAGTLVRALAAYGDTNQSGELQLSAQVAGAWLAQSLPQADLPMAASSVKVHKGGDGDAFYMVSQSGFDRSPGQPFSQGLEVSRDYLSLDGKPLAKAKVGDEFLVRLRLRATDLDRLEQVVLIDLLPGGLEPVYRDGGDDFDGWQPPIGVGEMSDWSPQWLNVREDRVVFYGTARRDARTFVYKVRATNAGQFQVPPAYAQGLYDPLEQAQGQVGELVIAAP</sequence>
<dbReference type="Proteomes" id="UP000006755">
    <property type="component" value="Unassembled WGS sequence"/>
</dbReference>
<accession>K2IS61</accession>
<dbReference type="SMART" id="SM01359">
    <property type="entry name" value="A2M_N_2"/>
    <property type="match status" value="1"/>
</dbReference>
<proteinExistence type="inferred from homology"/>
<dbReference type="PANTHER" id="PTHR40094:SF1">
    <property type="entry name" value="UBIQUITIN DOMAIN-CONTAINING PROTEIN"/>
    <property type="match status" value="1"/>
</dbReference>
<comment type="caution">
    <text evidence="6">The sequence shown here is derived from an EMBL/GenBank/DDBJ whole genome shotgun (WGS) entry which is preliminary data.</text>
</comment>
<dbReference type="InterPro" id="IPR008930">
    <property type="entry name" value="Terpenoid_cyclase/PrenylTrfase"/>
</dbReference>
<feature type="transmembrane region" description="Helical" evidence="3">
    <location>
        <begin position="31"/>
        <end position="51"/>
    </location>
</feature>
<feature type="domain" description="Alpha-2-macroglobulin bait region" evidence="4">
    <location>
        <begin position="1015"/>
        <end position="1154"/>
    </location>
</feature>
<evidence type="ECO:0000256" key="2">
    <source>
        <dbReference type="ARBA" id="ARBA00022729"/>
    </source>
</evidence>
<dbReference type="STRING" id="745411.B3C1_10782"/>
<dbReference type="Pfam" id="PF11974">
    <property type="entry name" value="bMG3"/>
    <property type="match status" value="1"/>
</dbReference>
<keyword evidence="7" id="KW-1185">Reference proteome</keyword>
<dbReference type="InterPro" id="IPR051802">
    <property type="entry name" value="YfhM-like"/>
</dbReference>
<dbReference type="CDD" id="cd02891">
    <property type="entry name" value="A2M_like"/>
    <property type="match status" value="1"/>
</dbReference>
<keyword evidence="3" id="KW-0812">Transmembrane</keyword>
<evidence type="ECO:0000256" key="1">
    <source>
        <dbReference type="ARBA" id="ARBA00010556"/>
    </source>
</evidence>
<dbReference type="InterPro" id="IPR021868">
    <property type="entry name" value="Alpha_2_Macroglob_MG3"/>
</dbReference>